<accession>A0ABR8XZU5</accession>
<feature type="transmembrane region" description="Helical" evidence="7">
    <location>
        <begin position="178"/>
        <end position="201"/>
    </location>
</feature>
<dbReference type="PANTHER" id="PTHR32089">
    <property type="entry name" value="METHYL-ACCEPTING CHEMOTAXIS PROTEIN MCPB"/>
    <property type="match status" value="1"/>
</dbReference>
<evidence type="ECO:0000313" key="11">
    <source>
        <dbReference type="Proteomes" id="UP000619101"/>
    </source>
</evidence>
<dbReference type="InterPro" id="IPR003660">
    <property type="entry name" value="HAMP_dom"/>
</dbReference>
<feature type="domain" description="Methyl-accepting transducer" evidence="8">
    <location>
        <begin position="274"/>
        <end position="545"/>
    </location>
</feature>
<keyword evidence="2" id="KW-1003">Cell membrane</keyword>
<comment type="similarity">
    <text evidence="5">Belongs to the methyl-accepting chemotaxis (MCP) protein family.</text>
</comment>
<evidence type="ECO:0000259" key="8">
    <source>
        <dbReference type="PROSITE" id="PS50111"/>
    </source>
</evidence>
<dbReference type="PROSITE" id="PS50885">
    <property type="entry name" value="HAMP"/>
    <property type="match status" value="1"/>
</dbReference>
<comment type="caution">
    <text evidence="10">The sequence shown here is derived from an EMBL/GenBank/DDBJ whole genome shotgun (WGS) entry which is preliminary data.</text>
</comment>
<feature type="transmembrane region" description="Helical" evidence="7">
    <location>
        <begin position="12"/>
        <end position="34"/>
    </location>
</feature>
<dbReference type="SMART" id="SM00283">
    <property type="entry name" value="MA"/>
    <property type="match status" value="1"/>
</dbReference>
<dbReference type="RefSeq" id="WP_191700552.1">
    <property type="nucleotide sequence ID" value="NZ_JACSPZ010000005.1"/>
</dbReference>
<dbReference type="PRINTS" id="PR00260">
    <property type="entry name" value="CHEMTRNSDUCR"/>
</dbReference>
<keyword evidence="3 7" id="KW-0472">Membrane</keyword>
<evidence type="ECO:0000259" key="9">
    <source>
        <dbReference type="PROSITE" id="PS50885"/>
    </source>
</evidence>
<evidence type="ECO:0000256" key="1">
    <source>
        <dbReference type="ARBA" id="ARBA00004236"/>
    </source>
</evidence>
<dbReference type="Gene3D" id="1.10.287.950">
    <property type="entry name" value="Methyl-accepting chemotaxis protein"/>
    <property type="match status" value="1"/>
</dbReference>
<name>A0ABR8XZU5_9BACL</name>
<organism evidence="10 11">
    <name type="scientific">Solibacillus faecavium</name>
    <dbReference type="NCBI Taxonomy" id="2762221"/>
    <lineage>
        <taxon>Bacteria</taxon>
        <taxon>Bacillati</taxon>
        <taxon>Bacillota</taxon>
        <taxon>Bacilli</taxon>
        <taxon>Bacillales</taxon>
        <taxon>Caryophanaceae</taxon>
        <taxon>Solibacillus</taxon>
    </lineage>
</organism>
<evidence type="ECO:0000313" key="10">
    <source>
        <dbReference type="EMBL" id="MBD8037474.1"/>
    </source>
</evidence>
<evidence type="ECO:0000256" key="2">
    <source>
        <dbReference type="ARBA" id="ARBA00022475"/>
    </source>
</evidence>
<keyword evidence="11" id="KW-1185">Reference proteome</keyword>
<reference evidence="10 11" key="1">
    <citation type="submission" date="2020-08" db="EMBL/GenBank/DDBJ databases">
        <title>A Genomic Blueprint of the Chicken Gut Microbiome.</title>
        <authorList>
            <person name="Gilroy R."/>
            <person name="Ravi A."/>
            <person name="Getino M."/>
            <person name="Pursley I."/>
            <person name="Horton D.L."/>
            <person name="Alikhan N.-F."/>
            <person name="Baker D."/>
            <person name="Gharbi K."/>
            <person name="Hall N."/>
            <person name="Watson M."/>
            <person name="Adriaenssens E.M."/>
            <person name="Foster-Nyarko E."/>
            <person name="Jarju S."/>
            <person name="Secka A."/>
            <person name="Antonio M."/>
            <person name="Oren A."/>
            <person name="Chaudhuri R."/>
            <person name="La Ragione R.M."/>
            <person name="Hildebrand F."/>
            <person name="Pallen M.J."/>
        </authorList>
    </citation>
    <scope>NUCLEOTIDE SEQUENCE [LARGE SCALE GENOMIC DNA]</scope>
    <source>
        <strain evidence="10 11">A46</strain>
    </source>
</reference>
<evidence type="ECO:0000256" key="6">
    <source>
        <dbReference type="PROSITE-ProRule" id="PRU00284"/>
    </source>
</evidence>
<dbReference type="InterPro" id="IPR004089">
    <property type="entry name" value="MCPsignal_dom"/>
</dbReference>
<gene>
    <name evidence="10" type="ORF">H9635_12040</name>
</gene>
<evidence type="ECO:0000256" key="7">
    <source>
        <dbReference type="SAM" id="Phobius"/>
    </source>
</evidence>
<evidence type="ECO:0000256" key="3">
    <source>
        <dbReference type="ARBA" id="ARBA00023136"/>
    </source>
</evidence>
<dbReference type="Gene3D" id="6.10.340.10">
    <property type="match status" value="1"/>
</dbReference>
<dbReference type="SUPFAM" id="SSF58104">
    <property type="entry name" value="Methyl-accepting chemotaxis protein (MCP) signaling domain"/>
    <property type="match status" value="1"/>
</dbReference>
<dbReference type="Pfam" id="PF00672">
    <property type="entry name" value="HAMP"/>
    <property type="match status" value="1"/>
</dbReference>
<dbReference type="PANTHER" id="PTHR32089:SF112">
    <property type="entry name" value="LYSOZYME-LIKE PROTEIN-RELATED"/>
    <property type="match status" value="1"/>
</dbReference>
<dbReference type="SMART" id="SM00304">
    <property type="entry name" value="HAMP"/>
    <property type="match status" value="2"/>
</dbReference>
<protein>
    <submittedName>
        <fullName evidence="10">Methyl-accepting chemotaxis protein</fullName>
    </submittedName>
</protein>
<sequence>MLKKYNSVKTKILLGILVPIILLSVVFSSLLFLVSSNLINNQIIPQHNQNLLLSMEKFSTLFDADIVNDAKKNKASYEKLLEATTDFQNDFDLENAYIMSKVDGEEVILVLGNSEDYLTPLAFTEEQTAALSTTETVASEIYEDDYGKHQSTFLQIPGTDSVLGLDADADFIDELNRLLIIIIVASLLVALIIGSIIAVMVSKKIVNPLNQLLNHTEIVAQGDLSKQLEVYSDDEIGRLTTSFSDMQTQLRETIYHVTDTSDHVEEGSSILKETVEQLTITSNQVSGAIQEIASSTELITEGAVQNRVAVEQIAFKIEEISNVTKLVAQEAIDTNTVATQGIEVIHKSVAGIETINETAKMSLMKTEQMNSRSLEVGQITKIISSISDQINLLALNAAIEAARAGEYGKGFAVVADEVRSLAEQSANSASDITTLINEMQKDSNESVVAINNVVTKIEQESVTIYSAVETFNTISKLVDNMKNEIQNVTDAFQVIATDSNRVLETTDITVHSLEETNEHSQSIAASIEEQTASTEEMLSIAHELNEMIIKLKGQINHFKL</sequence>
<dbReference type="PROSITE" id="PS50111">
    <property type="entry name" value="CHEMOTAXIS_TRANSDUC_2"/>
    <property type="match status" value="1"/>
</dbReference>
<keyword evidence="7" id="KW-1133">Transmembrane helix</keyword>
<comment type="subcellular location">
    <subcellularLocation>
        <location evidence="1">Cell membrane</location>
    </subcellularLocation>
</comment>
<dbReference type="EMBL" id="JACSPZ010000005">
    <property type="protein sequence ID" value="MBD8037474.1"/>
    <property type="molecule type" value="Genomic_DNA"/>
</dbReference>
<dbReference type="InterPro" id="IPR004090">
    <property type="entry name" value="Chemotax_Me-accpt_rcpt"/>
</dbReference>
<feature type="domain" description="HAMP" evidence="9">
    <location>
        <begin position="203"/>
        <end position="255"/>
    </location>
</feature>
<dbReference type="Proteomes" id="UP000619101">
    <property type="component" value="Unassembled WGS sequence"/>
</dbReference>
<dbReference type="Pfam" id="PF00015">
    <property type="entry name" value="MCPsignal"/>
    <property type="match status" value="1"/>
</dbReference>
<proteinExistence type="inferred from homology"/>
<keyword evidence="4 6" id="KW-0807">Transducer</keyword>
<dbReference type="CDD" id="cd06225">
    <property type="entry name" value="HAMP"/>
    <property type="match status" value="1"/>
</dbReference>
<evidence type="ECO:0000256" key="5">
    <source>
        <dbReference type="ARBA" id="ARBA00029447"/>
    </source>
</evidence>
<evidence type="ECO:0000256" key="4">
    <source>
        <dbReference type="ARBA" id="ARBA00023224"/>
    </source>
</evidence>
<keyword evidence="7" id="KW-0812">Transmembrane</keyword>